<sequence>MLSALKGTDDMSGTDKTFGELALVAAMRLLRPVGRALVAYGWLWLPGVPPREFLDHPWPAEYESPAAHPPPAEPEQVPLSRS</sequence>
<proteinExistence type="predicted"/>
<accession>A0A918ZIV5</accession>
<protein>
    <submittedName>
        <fullName evidence="2">Uncharacterized protein</fullName>
    </submittedName>
</protein>
<name>A0A918ZIV5_9ACTN</name>
<comment type="caution">
    <text evidence="2">The sequence shown here is derived from an EMBL/GenBank/DDBJ whole genome shotgun (WGS) entry which is preliminary data.</text>
</comment>
<evidence type="ECO:0000313" key="2">
    <source>
        <dbReference type="EMBL" id="GHE55490.1"/>
    </source>
</evidence>
<evidence type="ECO:0000313" key="3">
    <source>
        <dbReference type="Proteomes" id="UP000603227"/>
    </source>
</evidence>
<keyword evidence="3" id="KW-1185">Reference proteome</keyword>
<organism evidence="2 3">
    <name type="scientific">Streptomyces capitiformicae</name>
    <dbReference type="NCBI Taxonomy" id="2014920"/>
    <lineage>
        <taxon>Bacteria</taxon>
        <taxon>Bacillati</taxon>
        <taxon>Actinomycetota</taxon>
        <taxon>Actinomycetes</taxon>
        <taxon>Kitasatosporales</taxon>
        <taxon>Streptomycetaceae</taxon>
        <taxon>Streptomyces</taxon>
    </lineage>
</organism>
<feature type="region of interest" description="Disordered" evidence="1">
    <location>
        <begin position="56"/>
        <end position="82"/>
    </location>
</feature>
<reference evidence="2" key="1">
    <citation type="journal article" date="2014" name="Int. J. Syst. Evol. Microbiol.">
        <title>Complete genome sequence of Corynebacterium casei LMG S-19264T (=DSM 44701T), isolated from a smear-ripened cheese.</title>
        <authorList>
            <consortium name="US DOE Joint Genome Institute (JGI-PGF)"/>
            <person name="Walter F."/>
            <person name="Albersmeier A."/>
            <person name="Kalinowski J."/>
            <person name="Ruckert C."/>
        </authorList>
    </citation>
    <scope>NUCLEOTIDE SEQUENCE</scope>
    <source>
        <strain evidence="2">CGMCC 4.7403</strain>
    </source>
</reference>
<dbReference type="AlphaFoldDB" id="A0A918ZIV5"/>
<dbReference type="EMBL" id="BNAT01000042">
    <property type="protein sequence ID" value="GHE55490.1"/>
    <property type="molecule type" value="Genomic_DNA"/>
</dbReference>
<gene>
    <name evidence="2" type="ORF">GCM10017771_78020</name>
</gene>
<dbReference type="Proteomes" id="UP000603227">
    <property type="component" value="Unassembled WGS sequence"/>
</dbReference>
<evidence type="ECO:0000256" key="1">
    <source>
        <dbReference type="SAM" id="MobiDB-lite"/>
    </source>
</evidence>
<reference evidence="2" key="2">
    <citation type="submission" date="2020-09" db="EMBL/GenBank/DDBJ databases">
        <authorList>
            <person name="Sun Q."/>
            <person name="Zhou Y."/>
        </authorList>
    </citation>
    <scope>NUCLEOTIDE SEQUENCE</scope>
    <source>
        <strain evidence="2">CGMCC 4.7403</strain>
    </source>
</reference>